<accession>A0A8S5NWZ6</accession>
<dbReference type="EMBL" id="BK015269">
    <property type="protein sequence ID" value="DAD98900.1"/>
    <property type="molecule type" value="Genomic_DNA"/>
</dbReference>
<organism evidence="1">
    <name type="scientific">Myoviridae sp. ctEBR14</name>
    <dbReference type="NCBI Taxonomy" id="2825060"/>
    <lineage>
        <taxon>Viruses</taxon>
        <taxon>Duplodnaviria</taxon>
        <taxon>Heunggongvirae</taxon>
        <taxon>Uroviricota</taxon>
        <taxon>Caudoviricetes</taxon>
    </lineage>
</organism>
<sequence length="66" mass="7635">MLSNNVSNKITKASEEIGKSLDLSTEQKEILCRNLKKIFEEEEQYIKAEIYSEIKKLKSSLKNSLK</sequence>
<name>A0A8S5NWZ6_9CAUD</name>
<proteinExistence type="predicted"/>
<protein>
    <submittedName>
        <fullName evidence="1">Uncharacterized protein</fullName>
    </submittedName>
</protein>
<evidence type="ECO:0000313" key="1">
    <source>
        <dbReference type="EMBL" id="DAD98900.1"/>
    </source>
</evidence>
<reference evidence="1" key="1">
    <citation type="journal article" date="2021" name="Proc. Natl. Acad. Sci. U.S.A.">
        <title>A Catalog of Tens of Thousands of Viruses from Human Metagenomes Reveals Hidden Associations with Chronic Diseases.</title>
        <authorList>
            <person name="Tisza M.J."/>
            <person name="Buck C.B."/>
        </authorList>
    </citation>
    <scope>NUCLEOTIDE SEQUENCE</scope>
    <source>
        <strain evidence="1">CtEBR14</strain>
    </source>
</reference>